<feature type="transmembrane region" description="Helical" evidence="5">
    <location>
        <begin position="266"/>
        <end position="288"/>
    </location>
</feature>
<feature type="transmembrane region" description="Helical" evidence="5">
    <location>
        <begin position="481"/>
        <end position="500"/>
    </location>
</feature>
<dbReference type="Gene3D" id="1.20.1250.20">
    <property type="entry name" value="MFS general substrate transporter like domains"/>
    <property type="match status" value="2"/>
</dbReference>
<dbReference type="GO" id="GO:0016020">
    <property type="term" value="C:membrane"/>
    <property type="evidence" value="ECO:0007669"/>
    <property type="project" value="UniProtKB-SubCell"/>
</dbReference>
<feature type="transmembrane region" description="Helical" evidence="5">
    <location>
        <begin position="458"/>
        <end position="475"/>
    </location>
</feature>
<keyword evidence="7" id="KW-1185">Reference proteome</keyword>
<feature type="transmembrane region" description="Helical" evidence="5">
    <location>
        <begin position="208"/>
        <end position="231"/>
    </location>
</feature>
<name>A0A1I7YXX5_9BILA</name>
<proteinExistence type="predicted"/>
<evidence type="ECO:0000256" key="1">
    <source>
        <dbReference type="ARBA" id="ARBA00004141"/>
    </source>
</evidence>
<dbReference type="PROSITE" id="PS50850">
    <property type="entry name" value="MFS"/>
    <property type="match status" value="1"/>
</dbReference>
<dbReference type="Proteomes" id="UP000095287">
    <property type="component" value="Unplaced"/>
</dbReference>
<comment type="subcellular location">
    <subcellularLocation>
        <location evidence="1">Membrane</location>
        <topology evidence="1">Multi-pass membrane protein</topology>
    </subcellularLocation>
</comment>
<evidence type="ECO:0000313" key="8">
    <source>
        <dbReference type="WBParaSite" id="L893_g20815.t1"/>
    </source>
</evidence>
<evidence type="ECO:0000313" key="7">
    <source>
        <dbReference type="Proteomes" id="UP000095287"/>
    </source>
</evidence>
<evidence type="ECO:0000256" key="2">
    <source>
        <dbReference type="ARBA" id="ARBA00022692"/>
    </source>
</evidence>
<dbReference type="AlphaFoldDB" id="A0A1I7YXX5"/>
<feature type="transmembrane region" description="Helical" evidence="5">
    <location>
        <begin position="172"/>
        <end position="196"/>
    </location>
</feature>
<protein>
    <submittedName>
        <fullName evidence="8">MFS domain-containing protein</fullName>
    </submittedName>
</protein>
<evidence type="ECO:0000259" key="6">
    <source>
        <dbReference type="PROSITE" id="PS50850"/>
    </source>
</evidence>
<keyword evidence="4 5" id="KW-0472">Membrane</keyword>
<organism evidence="7 8">
    <name type="scientific">Steinernema glaseri</name>
    <dbReference type="NCBI Taxonomy" id="37863"/>
    <lineage>
        <taxon>Eukaryota</taxon>
        <taxon>Metazoa</taxon>
        <taxon>Ecdysozoa</taxon>
        <taxon>Nematoda</taxon>
        <taxon>Chromadorea</taxon>
        <taxon>Rhabditida</taxon>
        <taxon>Tylenchina</taxon>
        <taxon>Panagrolaimomorpha</taxon>
        <taxon>Strongyloidoidea</taxon>
        <taxon>Steinernematidae</taxon>
        <taxon>Steinernema</taxon>
    </lineage>
</organism>
<sequence>MGSLLKPFGAETKRNSLEFANVLWGVINGLNAARIPELAALSVPIAACTPLPLPDAVASLLRRASPAIGQCEHRSSLKTAKHRFVITVASLICFPLSQIRQLRVFLSDLGLPRMTQEALLEESHNGDEQPAEVEASDTIKIKPQEAQKMLGNMTENDPATERLVYKAYAKRWIVLAVVALLNNTNTLTWISFASIANHVDTFYHQQGAANWFSMIYMMCTIPVGVIAMWAGNRFGLRWSILIAAWSNGLGTVIRLVSTFLPPPYRFALGITGQGIAAVAYPFIMFLPTKVAASWFPESQRALATTIGIMSNPLGVLMANVISPLVVSEPEHVKYINMFVCIPSVLVCLAATFTITRSEPKIPPSVSAAQEQMGFLSGVKACFTSKEYLILLLVMGGGIGMFNCLYTVMQQLLCPSGYSNTFSGIGMCASLMILGGVVGAFGSGVFVDKTKRYAETMKGAMAIAVLFGVIFLQLTLHPGLNFFILANCVLFGIFGLATYPVGLEMSAECAFPVSETTSTGLIVLSGQVQSIIFVALIGHFSKPLMGDRLNHQVCKVGDDDSAAPMDATVASYMFSGIAVALVLILVLFFKPVYKRLEAEGKAALTEGTDLVEQEDGDEKKESA</sequence>
<dbReference type="InterPro" id="IPR011701">
    <property type="entry name" value="MFS"/>
</dbReference>
<feature type="transmembrane region" description="Helical" evidence="5">
    <location>
        <begin position="420"/>
        <end position="446"/>
    </location>
</feature>
<reference evidence="8" key="1">
    <citation type="submission" date="2016-11" db="UniProtKB">
        <authorList>
            <consortium name="WormBaseParasite"/>
        </authorList>
    </citation>
    <scope>IDENTIFICATION</scope>
</reference>
<feature type="domain" description="Major facilitator superfamily (MFS) profile" evidence="6">
    <location>
        <begin position="171"/>
        <end position="593"/>
    </location>
</feature>
<evidence type="ECO:0000256" key="3">
    <source>
        <dbReference type="ARBA" id="ARBA00022989"/>
    </source>
</evidence>
<dbReference type="SUPFAM" id="SSF103473">
    <property type="entry name" value="MFS general substrate transporter"/>
    <property type="match status" value="1"/>
</dbReference>
<dbReference type="InterPro" id="IPR036259">
    <property type="entry name" value="MFS_trans_sf"/>
</dbReference>
<dbReference type="Pfam" id="PF07690">
    <property type="entry name" value="MFS_1"/>
    <property type="match status" value="1"/>
</dbReference>
<dbReference type="GO" id="GO:0022857">
    <property type="term" value="F:transmembrane transporter activity"/>
    <property type="evidence" value="ECO:0007669"/>
    <property type="project" value="InterPro"/>
</dbReference>
<feature type="transmembrane region" description="Helical" evidence="5">
    <location>
        <begin position="520"/>
        <end position="539"/>
    </location>
</feature>
<dbReference type="PANTHER" id="PTHR10924:SF6">
    <property type="entry name" value="SOLUTE CARRIER FAMILY 49 MEMBER A3"/>
    <property type="match status" value="1"/>
</dbReference>
<feature type="transmembrane region" description="Helical" evidence="5">
    <location>
        <begin position="387"/>
        <end position="408"/>
    </location>
</feature>
<dbReference type="PANTHER" id="PTHR10924">
    <property type="entry name" value="MAJOR FACILITATOR SUPERFAMILY PROTEIN-RELATED"/>
    <property type="match status" value="1"/>
</dbReference>
<dbReference type="InterPro" id="IPR049680">
    <property type="entry name" value="FLVCR1-2_SLC49-like"/>
</dbReference>
<evidence type="ECO:0000256" key="5">
    <source>
        <dbReference type="SAM" id="Phobius"/>
    </source>
</evidence>
<feature type="transmembrane region" description="Helical" evidence="5">
    <location>
        <begin position="238"/>
        <end position="260"/>
    </location>
</feature>
<keyword evidence="3 5" id="KW-1133">Transmembrane helix</keyword>
<dbReference type="WBParaSite" id="L893_g20815.t1">
    <property type="protein sequence ID" value="L893_g20815.t1"/>
    <property type="gene ID" value="L893_g20815"/>
</dbReference>
<dbReference type="InterPro" id="IPR020846">
    <property type="entry name" value="MFS_dom"/>
</dbReference>
<feature type="transmembrane region" description="Helical" evidence="5">
    <location>
        <begin position="300"/>
        <end position="322"/>
    </location>
</feature>
<evidence type="ECO:0000256" key="4">
    <source>
        <dbReference type="ARBA" id="ARBA00023136"/>
    </source>
</evidence>
<accession>A0A1I7YXX5</accession>
<keyword evidence="2 5" id="KW-0812">Transmembrane</keyword>
<feature type="transmembrane region" description="Helical" evidence="5">
    <location>
        <begin position="568"/>
        <end position="588"/>
    </location>
</feature>
<dbReference type="CDD" id="cd17399">
    <property type="entry name" value="MFS_MFSD7"/>
    <property type="match status" value="1"/>
</dbReference>